<dbReference type="Proteomes" id="UP000887572">
    <property type="component" value="Unplaced"/>
</dbReference>
<evidence type="ECO:0000256" key="1">
    <source>
        <dbReference type="SAM" id="MobiDB-lite"/>
    </source>
</evidence>
<sequence length="145" mass="17202">MNEIKMRQRGGQNKLIKDLGISKDTFFNWKKEFGFPNDSQIKYSDSEKLKLMGKYYKIKQRNPKIRDSDIVKRLNISSVTLYNWIKQFGPTFNKNSNNEHSLPKKRQPFADNDTSEHPMASSDDNLWAWNLATQKRTERTELEHF</sequence>
<evidence type="ECO:0000313" key="2">
    <source>
        <dbReference type="Proteomes" id="UP000887572"/>
    </source>
</evidence>
<feature type="region of interest" description="Disordered" evidence="1">
    <location>
        <begin position="93"/>
        <end position="121"/>
    </location>
</feature>
<organism evidence="2 3">
    <name type="scientific">Globodera rostochiensis</name>
    <name type="common">Golden nematode worm</name>
    <name type="synonym">Heterodera rostochiensis</name>
    <dbReference type="NCBI Taxonomy" id="31243"/>
    <lineage>
        <taxon>Eukaryota</taxon>
        <taxon>Metazoa</taxon>
        <taxon>Ecdysozoa</taxon>
        <taxon>Nematoda</taxon>
        <taxon>Chromadorea</taxon>
        <taxon>Rhabditida</taxon>
        <taxon>Tylenchina</taxon>
        <taxon>Tylenchomorpha</taxon>
        <taxon>Tylenchoidea</taxon>
        <taxon>Heteroderidae</taxon>
        <taxon>Heteroderinae</taxon>
        <taxon>Globodera</taxon>
    </lineage>
</organism>
<name>A0A914H3G3_GLORO</name>
<dbReference type="AlphaFoldDB" id="A0A914H3G3"/>
<dbReference type="WBParaSite" id="Gr19_v10_g13796.t1">
    <property type="protein sequence ID" value="Gr19_v10_g13796.t1"/>
    <property type="gene ID" value="Gr19_v10_g13796"/>
</dbReference>
<reference evidence="3" key="1">
    <citation type="submission" date="2022-11" db="UniProtKB">
        <authorList>
            <consortium name="WormBaseParasite"/>
        </authorList>
    </citation>
    <scope>IDENTIFICATION</scope>
</reference>
<keyword evidence="2" id="KW-1185">Reference proteome</keyword>
<protein>
    <submittedName>
        <fullName evidence="3">Transposase</fullName>
    </submittedName>
</protein>
<proteinExistence type="predicted"/>
<accession>A0A914H3G3</accession>
<evidence type="ECO:0000313" key="3">
    <source>
        <dbReference type="WBParaSite" id="Gr19_v10_g13796.t1"/>
    </source>
</evidence>